<evidence type="ECO:0000256" key="4">
    <source>
        <dbReference type="ARBA" id="ARBA00023136"/>
    </source>
</evidence>
<sequence length="229" mass="24496">MEAHLSLSLPDQIVLLLHGPTGRPFVGVNRNVVTPAAEAAELVMHGRAQLSRTAFGTVKIGLLDRTPIGVEALDRPLSTLVGRTGHTPKPISLYSWMTQRRTAFEEHRWSLNGRGYLQYRPDKMLGFIPYDRYLPHNAARQTLIGEFTQLARGERELNDRLALLVAIAYPSGLYRQFVSDRGQSRRLKHIAKGHLLEGAVSAAVAATGAAIAGAVGGGGGDGGGDGGGG</sequence>
<dbReference type="AlphaFoldDB" id="A0A1H0VTS6"/>
<accession>A0A1H0VTS6</accession>
<dbReference type="InterPro" id="IPR008628">
    <property type="entry name" value="GPP34-like"/>
</dbReference>
<keyword evidence="3" id="KW-0446">Lipid-binding</keyword>
<reference evidence="6" key="1">
    <citation type="submission" date="2016-10" db="EMBL/GenBank/DDBJ databases">
        <authorList>
            <person name="Varghese N."/>
            <person name="Submissions S."/>
        </authorList>
    </citation>
    <scope>NUCLEOTIDE SEQUENCE [LARGE SCALE GENOMIC DNA]</scope>
    <source>
        <strain evidence="6">DSM 46732</strain>
    </source>
</reference>
<dbReference type="GO" id="GO:0005737">
    <property type="term" value="C:cytoplasm"/>
    <property type="evidence" value="ECO:0007669"/>
    <property type="project" value="UniProtKB-ARBA"/>
</dbReference>
<comment type="subcellular location">
    <subcellularLocation>
        <location evidence="1">Golgi apparatus membrane</location>
        <topology evidence="1">Peripheral membrane protein</topology>
        <orientation evidence="1">Cytoplasmic side</orientation>
    </subcellularLocation>
</comment>
<protein>
    <submittedName>
        <fullName evidence="5">Golgi phosphoprotein 3 (GPP34)</fullName>
    </submittedName>
</protein>
<evidence type="ECO:0000256" key="1">
    <source>
        <dbReference type="ARBA" id="ARBA00004255"/>
    </source>
</evidence>
<evidence type="ECO:0000313" key="6">
    <source>
        <dbReference type="Proteomes" id="UP000199497"/>
    </source>
</evidence>
<evidence type="ECO:0000313" key="5">
    <source>
        <dbReference type="EMBL" id="SDP81506.1"/>
    </source>
</evidence>
<dbReference type="GO" id="GO:0012505">
    <property type="term" value="C:endomembrane system"/>
    <property type="evidence" value="ECO:0007669"/>
    <property type="project" value="UniProtKB-ARBA"/>
</dbReference>
<dbReference type="STRING" id="405564.SAMN04487905_109209"/>
<keyword evidence="4" id="KW-0472">Membrane</keyword>
<dbReference type="Pfam" id="PF05719">
    <property type="entry name" value="GPP34"/>
    <property type="match status" value="1"/>
</dbReference>
<dbReference type="Gene3D" id="1.10.3630.10">
    <property type="entry name" value="yeast vps74-n-term truncation variant domain like"/>
    <property type="match status" value="1"/>
</dbReference>
<keyword evidence="6" id="KW-1185">Reference proteome</keyword>
<keyword evidence="2" id="KW-0333">Golgi apparatus</keyword>
<dbReference type="Proteomes" id="UP000199497">
    <property type="component" value="Unassembled WGS sequence"/>
</dbReference>
<gene>
    <name evidence="5" type="ORF">SAMN04487905_109209</name>
</gene>
<dbReference type="RefSeq" id="WP_244515578.1">
    <property type="nucleotide sequence ID" value="NZ_FNJR01000009.1"/>
</dbReference>
<dbReference type="GO" id="GO:0070273">
    <property type="term" value="F:phosphatidylinositol-4-phosphate binding"/>
    <property type="evidence" value="ECO:0007669"/>
    <property type="project" value="InterPro"/>
</dbReference>
<organism evidence="5 6">
    <name type="scientific">Actinopolyspora xinjiangensis</name>
    <dbReference type="NCBI Taxonomy" id="405564"/>
    <lineage>
        <taxon>Bacteria</taxon>
        <taxon>Bacillati</taxon>
        <taxon>Actinomycetota</taxon>
        <taxon>Actinomycetes</taxon>
        <taxon>Actinopolysporales</taxon>
        <taxon>Actinopolysporaceae</taxon>
        <taxon>Actinopolyspora</taxon>
    </lineage>
</organism>
<dbReference type="EMBL" id="FNJR01000009">
    <property type="protein sequence ID" value="SDP81506.1"/>
    <property type="molecule type" value="Genomic_DNA"/>
</dbReference>
<evidence type="ECO:0000256" key="3">
    <source>
        <dbReference type="ARBA" id="ARBA00023121"/>
    </source>
</evidence>
<dbReference type="InterPro" id="IPR038261">
    <property type="entry name" value="GPP34-like_sf"/>
</dbReference>
<name>A0A1H0VTS6_9ACTN</name>
<evidence type="ECO:0000256" key="2">
    <source>
        <dbReference type="ARBA" id="ARBA00023034"/>
    </source>
</evidence>
<proteinExistence type="predicted"/>